<sequence>MPMLIRVFMLSALLLPLGGCTAIGMLADSQLGEHQNQTVDPAKPLQRESNPMILTELGMAVDATVVSGIKKVVGAKPDKPQEICRKRNNITECRQVANAEDDLLH</sequence>
<keyword evidence="1" id="KW-0732">Signal</keyword>
<gene>
    <name evidence="2" type="ORF">AGRI_01500</name>
</gene>
<accession>I9P6I5</accession>
<feature type="chain" id="PRO_5003723022" description="Lipoprotein" evidence="1">
    <location>
        <begin position="23"/>
        <end position="105"/>
    </location>
</feature>
<name>I9P6I5_9ALTE</name>
<reference evidence="2 3" key="1">
    <citation type="journal article" date="2012" name="J. Bacteriol.">
        <title>Genome Sequence of Pectin-Degrading Alishewanella agri, Isolated from Landfill Soil.</title>
        <authorList>
            <person name="Kim J."/>
            <person name="Jung J."/>
            <person name="Sung J.S."/>
            <person name="Chun J."/>
            <person name="Park W."/>
        </authorList>
    </citation>
    <scope>NUCLEOTIDE SEQUENCE [LARGE SCALE GENOMIC DNA]</scope>
    <source>
        <strain evidence="2 3">BL06</strain>
    </source>
</reference>
<feature type="signal peptide" evidence="1">
    <location>
        <begin position="1"/>
        <end position="22"/>
    </location>
</feature>
<comment type="caution">
    <text evidence="2">The sequence shown here is derived from an EMBL/GenBank/DDBJ whole genome shotgun (WGS) entry which is preliminary data.</text>
</comment>
<evidence type="ECO:0000313" key="3">
    <source>
        <dbReference type="Proteomes" id="UP000035062"/>
    </source>
</evidence>
<dbReference type="RefSeq" id="WP_008983267.1">
    <property type="nucleotide sequence ID" value="NZ_AKKU01000001.1"/>
</dbReference>
<evidence type="ECO:0000313" key="2">
    <source>
        <dbReference type="EMBL" id="EIW90504.1"/>
    </source>
</evidence>
<dbReference type="AlphaFoldDB" id="I9P6I5"/>
<evidence type="ECO:0000256" key="1">
    <source>
        <dbReference type="SAM" id="SignalP"/>
    </source>
</evidence>
<protein>
    <recommendedName>
        <fullName evidence="4">Lipoprotein</fullName>
    </recommendedName>
</protein>
<dbReference type="EMBL" id="AKKU01000001">
    <property type="protein sequence ID" value="EIW90504.1"/>
    <property type="molecule type" value="Genomic_DNA"/>
</dbReference>
<dbReference type="PATRIC" id="fig|1195246.3.peg.308"/>
<dbReference type="Proteomes" id="UP000035062">
    <property type="component" value="Unassembled WGS sequence"/>
</dbReference>
<organism evidence="2 3">
    <name type="scientific">Alishewanella agri BL06</name>
    <dbReference type="NCBI Taxonomy" id="1195246"/>
    <lineage>
        <taxon>Bacteria</taxon>
        <taxon>Pseudomonadati</taxon>
        <taxon>Pseudomonadota</taxon>
        <taxon>Gammaproteobacteria</taxon>
        <taxon>Alteromonadales</taxon>
        <taxon>Alteromonadaceae</taxon>
        <taxon>Alishewanella</taxon>
    </lineage>
</organism>
<evidence type="ECO:0008006" key="4">
    <source>
        <dbReference type="Google" id="ProtNLM"/>
    </source>
</evidence>
<proteinExistence type="predicted"/>
<keyword evidence="3" id="KW-1185">Reference proteome</keyword>
<dbReference type="STRING" id="1195246.AGRI_01500"/>